<comment type="caution">
    <text evidence="1">The sequence shown here is derived from an EMBL/GenBank/DDBJ whole genome shotgun (WGS) entry which is preliminary data.</text>
</comment>
<sequence length="108" mass="12495">MLQDYDREEYRKLWEYYSSLRKKNPRSCLKIKLARPTIEEKGIFQELYYRLSTWKNGFLASCRPIIGLDGCFLKGPFAGQLVSAIGRDGNDNMYPIALAVVEAVMYDS</sequence>
<dbReference type="AlphaFoldDB" id="A0ABD2ZUZ8"/>
<gene>
    <name evidence="1" type="ORF">ACH5RR_016114</name>
</gene>
<reference evidence="1 2" key="1">
    <citation type="submission" date="2024-11" db="EMBL/GenBank/DDBJ databases">
        <title>A near-complete genome assembly of Cinchona calisaya.</title>
        <authorList>
            <person name="Lian D.C."/>
            <person name="Zhao X.W."/>
            <person name="Wei L."/>
        </authorList>
    </citation>
    <scope>NUCLEOTIDE SEQUENCE [LARGE SCALE GENOMIC DNA]</scope>
    <source>
        <tissue evidence="1">Nenye</tissue>
    </source>
</reference>
<dbReference type="EMBL" id="JBJUIK010000007">
    <property type="protein sequence ID" value="KAL3523280.1"/>
    <property type="molecule type" value="Genomic_DNA"/>
</dbReference>
<protein>
    <submittedName>
        <fullName evidence="1">Uncharacterized protein</fullName>
    </submittedName>
</protein>
<accession>A0ABD2ZUZ8</accession>
<organism evidence="1 2">
    <name type="scientific">Cinchona calisaya</name>
    <dbReference type="NCBI Taxonomy" id="153742"/>
    <lineage>
        <taxon>Eukaryota</taxon>
        <taxon>Viridiplantae</taxon>
        <taxon>Streptophyta</taxon>
        <taxon>Embryophyta</taxon>
        <taxon>Tracheophyta</taxon>
        <taxon>Spermatophyta</taxon>
        <taxon>Magnoliopsida</taxon>
        <taxon>eudicotyledons</taxon>
        <taxon>Gunneridae</taxon>
        <taxon>Pentapetalae</taxon>
        <taxon>asterids</taxon>
        <taxon>lamiids</taxon>
        <taxon>Gentianales</taxon>
        <taxon>Rubiaceae</taxon>
        <taxon>Cinchonoideae</taxon>
        <taxon>Cinchoneae</taxon>
        <taxon>Cinchona</taxon>
    </lineage>
</organism>
<keyword evidence="2" id="KW-1185">Reference proteome</keyword>
<dbReference type="PANTHER" id="PTHR31973">
    <property type="entry name" value="POLYPROTEIN, PUTATIVE-RELATED"/>
    <property type="match status" value="1"/>
</dbReference>
<evidence type="ECO:0000313" key="2">
    <source>
        <dbReference type="Proteomes" id="UP001630127"/>
    </source>
</evidence>
<dbReference type="Proteomes" id="UP001630127">
    <property type="component" value="Unassembled WGS sequence"/>
</dbReference>
<evidence type="ECO:0000313" key="1">
    <source>
        <dbReference type="EMBL" id="KAL3523280.1"/>
    </source>
</evidence>
<name>A0ABD2ZUZ8_9GENT</name>
<proteinExistence type="predicted"/>
<dbReference type="PANTHER" id="PTHR31973:SF187">
    <property type="entry name" value="MUTATOR TRANSPOSASE MUDRA PROTEIN"/>
    <property type="match status" value="1"/>
</dbReference>